<feature type="domain" description="DUF4886" evidence="1">
    <location>
        <begin position="46"/>
        <end position="171"/>
    </location>
</feature>
<dbReference type="InterPro" id="IPR032616">
    <property type="entry name" value="DUF4886"/>
</dbReference>
<dbReference type="AlphaFoldDB" id="A0A327X874"/>
<evidence type="ECO:0000259" key="1">
    <source>
        <dbReference type="Pfam" id="PF16227"/>
    </source>
</evidence>
<organism evidence="2 3">
    <name type="scientific">Larkinella arboricola</name>
    <dbReference type="NCBI Taxonomy" id="643671"/>
    <lineage>
        <taxon>Bacteria</taxon>
        <taxon>Pseudomonadati</taxon>
        <taxon>Bacteroidota</taxon>
        <taxon>Cytophagia</taxon>
        <taxon>Cytophagales</taxon>
        <taxon>Spirosomataceae</taxon>
        <taxon>Larkinella</taxon>
    </lineage>
</organism>
<dbReference type="GO" id="GO:0016788">
    <property type="term" value="F:hydrolase activity, acting on ester bonds"/>
    <property type="evidence" value="ECO:0007669"/>
    <property type="project" value="UniProtKB-ARBA"/>
</dbReference>
<comment type="caution">
    <text evidence="2">The sequence shown here is derived from an EMBL/GenBank/DDBJ whole genome shotgun (WGS) entry which is preliminary data.</text>
</comment>
<dbReference type="Pfam" id="PF16227">
    <property type="entry name" value="DUF4886"/>
    <property type="match status" value="1"/>
</dbReference>
<dbReference type="OrthoDB" id="265974at2"/>
<sequence>MDFKTGVFPFRGRIAVLLFLLLVVTRPFVFSQTGSGAKTSGKPLRLFIIGNSFSGNATRYLPELSKEGGHELLIGRAELGGCSLQRHWEIAEAAEANPDDPKGKAYNGKSLKMLLSEGTWDVVTLQQYSMLSGDVETYQPYARKLYEYIKKIQPAAKIVFHQTWAYRADADGFGKIAGKTVAQTEKEMWEKSRAAYHTVARELGVSIIPTGDAFWRMSSDRNWGFQKENGFNAATAQPPRLPNEKNSLHVGYQWKDNKLAFDSHHANKAGCYLGALVWYGFLFNESPVRLTFAPEEVPADFAAQLRKTAWKTVKETGNSVAR</sequence>
<evidence type="ECO:0000313" key="3">
    <source>
        <dbReference type="Proteomes" id="UP000248790"/>
    </source>
</evidence>
<protein>
    <submittedName>
        <fullName evidence="2">Uncharacterized protein DUF4886</fullName>
    </submittedName>
</protein>
<name>A0A327X874_LARAB</name>
<reference evidence="2 3" key="1">
    <citation type="submission" date="2018-06" db="EMBL/GenBank/DDBJ databases">
        <title>Genomic Encyclopedia of Archaeal and Bacterial Type Strains, Phase II (KMG-II): from individual species to whole genera.</title>
        <authorList>
            <person name="Goeker M."/>
        </authorList>
    </citation>
    <scope>NUCLEOTIDE SEQUENCE [LARGE SCALE GENOMIC DNA]</scope>
    <source>
        <strain evidence="2 3">DSM 21851</strain>
    </source>
</reference>
<dbReference type="SUPFAM" id="SSF52266">
    <property type="entry name" value="SGNH hydrolase"/>
    <property type="match status" value="1"/>
</dbReference>
<gene>
    <name evidence="2" type="ORF">LX87_00197</name>
</gene>
<dbReference type="EMBL" id="QLMC01000001">
    <property type="protein sequence ID" value="RAK02083.1"/>
    <property type="molecule type" value="Genomic_DNA"/>
</dbReference>
<evidence type="ECO:0000313" key="2">
    <source>
        <dbReference type="EMBL" id="RAK02083.1"/>
    </source>
</evidence>
<accession>A0A327X874</accession>
<proteinExistence type="predicted"/>
<dbReference type="RefSeq" id="WP_111626307.1">
    <property type="nucleotide sequence ID" value="NZ_QLMC01000001.1"/>
</dbReference>
<dbReference type="InterPro" id="IPR036514">
    <property type="entry name" value="SGNH_hydro_sf"/>
</dbReference>
<dbReference type="Gene3D" id="3.40.50.1110">
    <property type="entry name" value="SGNH hydrolase"/>
    <property type="match status" value="1"/>
</dbReference>
<dbReference type="Proteomes" id="UP000248790">
    <property type="component" value="Unassembled WGS sequence"/>
</dbReference>
<keyword evidence="3" id="KW-1185">Reference proteome</keyword>